<dbReference type="AlphaFoldDB" id="A0A2K9IVG7"/>
<protein>
    <submittedName>
        <fullName evidence="1">Uncharacterized protein</fullName>
    </submittedName>
</protein>
<organism evidence="1 2">
    <name type="scientific">Virgibacillus dokdonensis</name>
    <dbReference type="NCBI Taxonomy" id="302167"/>
    <lineage>
        <taxon>Bacteria</taxon>
        <taxon>Bacillati</taxon>
        <taxon>Bacillota</taxon>
        <taxon>Bacilli</taxon>
        <taxon>Bacillales</taxon>
        <taxon>Bacillaceae</taxon>
        <taxon>Virgibacillus</taxon>
    </lineage>
</organism>
<dbReference type="Proteomes" id="UP000234237">
    <property type="component" value="Chromosome"/>
</dbReference>
<sequence length="65" mass="7387">MLVVGEVFMKELLRSKLSNFLYLKKQVPTLNRIPASNTILFYSSSISQQPSSVQYIVFDPLGFSD</sequence>
<gene>
    <name evidence="1" type="ORF">A21D_00633</name>
</gene>
<proteinExistence type="predicted"/>
<evidence type="ECO:0000313" key="1">
    <source>
        <dbReference type="EMBL" id="AUJ23746.1"/>
    </source>
</evidence>
<accession>A0A2K9IVG7</accession>
<name>A0A2K9IVG7_9BACI</name>
<dbReference type="KEGG" id="vpn:A21D_00633"/>
<reference evidence="2" key="1">
    <citation type="submission" date="2016-11" db="EMBL/GenBank/DDBJ databases">
        <title>Complete genome sequence of Virgibacillus pantothenticus 21D, a halophilic bacterium isolated from the deep hypersaline anoxic basin Discovery in the Mediterranean Sea.</title>
        <authorList>
            <person name="Zeaiter Z."/>
            <person name="Booth J.M."/>
            <person name="Prosdocimi E.M."/>
            <person name="Mapelli F."/>
            <person name="Fusi M."/>
            <person name="Daffonchio D."/>
            <person name="Borin S."/>
            <person name="Crotti E."/>
        </authorList>
    </citation>
    <scope>NUCLEOTIDE SEQUENCE [LARGE SCALE GENOMIC DNA]</scope>
    <source>
        <strain evidence="2">21D</strain>
    </source>
</reference>
<dbReference type="EMBL" id="CP018622">
    <property type="protein sequence ID" value="AUJ23746.1"/>
    <property type="molecule type" value="Genomic_DNA"/>
</dbReference>
<evidence type="ECO:0000313" key="2">
    <source>
        <dbReference type="Proteomes" id="UP000234237"/>
    </source>
</evidence>